<feature type="compositionally biased region" description="Polar residues" evidence="1">
    <location>
        <begin position="1"/>
        <end position="12"/>
    </location>
</feature>
<evidence type="ECO:0000313" key="3">
    <source>
        <dbReference type="Proteomes" id="UP000326396"/>
    </source>
</evidence>
<dbReference type="OrthoDB" id="913503at2759"/>
<evidence type="ECO:0000256" key="1">
    <source>
        <dbReference type="SAM" id="MobiDB-lite"/>
    </source>
</evidence>
<reference evidence="2 3" key="1">
    <citation type="submission" date="2019-05" db="EMBL/GenBank/DDBJ databases">
        <title>Mikania micrantha, genome provides insights into the molecular mechanism of rapid growth.</title>
        <authorList>
            <person name="Liu B."/>
        </authorList>
    </citation>
    <scope>NUCLEOTIDE SEQUENCE [LARGE SCALE GENOMIC DNA]</scope>
    <source>
        <strain evidence="2">NLD-2019</strain>
        <tissue evidence="2">Leaf</tissue>
    </source>
</reference>
<dbReference type="Proteomes" id="UP000326396">
    <property type="component" value="Linkage Group LG6"/>
</dbReference>
<organism evidence="2 3">
    <name type="scientific">Mikania micrantha</name>
    <name type="common">bitter vine</name>
    <dbReference type="NCBI Taxonomy" id="192012"/>
    <lineage>
        <taxon>Eukaryota</taxon>
        <taxon>Viridiplantae</taxon>
        <taxon>Streptophyta</taxon>
        <taxon>Embryophyta</taxon>
        <taxon>Tracheophyta</taxon>
        <taxon>Spermatophyta</taxon>
        <taxon>Magnoliopsida</taxon>
        <taxon>eudicotyledons</taxon>
        <taxon>Gunneridae</taxon>
        <taxon>Pentapetalae</taxon>
        <taxon>asterids</taxon>
        <taxon>campanulids</taxon>
        <taxon>Asterales</taxon>
        <taxon>Asteraceae</taxon>
        <taxon>Asteroideae</taxon>
        <taxon>Heliantheae alliance</taxon>
        <taxon>Eupatorieae</taxon>
        <taxon>Mikania</taxon>
    </lineage>
</organism>
<sequence length="203" mass="22577">MEDRGLQTTGRPQSVGDGGSGTSKNRYVMEERRSETTDDRRSHNREVNKHSNKENMDNGTATDVCSSDSLSLTGLVCTQDQLPKVKHQEPRYYHKKATEVSENDIDFEFSYTAQSPVAVKVHKKCESSDLFELELSQKSQAAHGRVTVKDVLEARYKPSKNVIAETENGGFAQKLMQSIMTPCRSCRVVEPSAVSRTSTVQGS</sequence>
<dbReference type="AlphaFoldDB" id="A0A5N6M8A5"/>
<accession>A0A5N6M8A5</accession>
<feature type="compositionally biased region" description="Basic and acidic residues" evidence="1">
    <location>
        <begin position="27"/>
        <end position="56"/>
    </location>
</feature>
<dbReference type="EMBL" id="SZYD01000016">
    <property type="protein sequence ID" value="KAD3336875.1"/>
    <property type="molecule type" value="Genomic_DNA"/>
</dbReference>
<feature type="region of interest" description="Disordered" evidence="1">
    <location>
        <begin position="1"/>
        <end position="62"/>
    </location>
</feature>
<name>A0A5N6M8A5_9ASTR</name>
<keyword evidence="3" id="KW-1185">Reference proteome</keyword>
<evidence type="ECO:0000313" key="2">
    <source>
        <dbReference type="EMBL" id="KAD3336875.1"/>
    </source>
</evidence>
<gene>
    <name evidence="2" type="ORF">E3N88_32394</name>
</gene>
<proteinExistence type="predicted"/>
<comment type="caution">
    <text evidence="2">The sequence shown here is derived from an EMBL/GenBank/DDBJ whole genome shotgun (WGS) entry which is preliminary data.</text>
</comment>
<protein>
    <submittedName>
        <fullName evidence="2">Uncharacterized protein</fullName>
    </submittedName>
</protein>